<dbReference type="InterPro" id="IPR043128">
    <property type="entry name" value="Rev_trsase/Diguanyl_cyclase"/>
</dbReference>
<keyword evidence="6" id="KW-0378">Hydrolase</keyword>
<protein>
    <recommendedName>
        <fullName evidence="9">Reverse transcriptase domain-containing protein</fullName>
    </recommendedName>
</protein>
<evidence type="ECO:0000313" key="11">
    <source>
        <dbReference type="Proteomes" id="UP000481153"/>
    </source>
</evidence>
<comment type="caution">
    <text evidence="10">The sequence shown here is derived from an EMBL/GenBank/DDBJ whole genome shotgun (WGS) entry which is preliminary data.</text>
</comment>
<evidence type="ECO:0000256" key="1">
    <source>
        <dbReference type="ARBA" id="ARBA00022670"/>
    </source>
</evidence>
<dbReference type="Proteomes" id="UP000481153">
    <property type="component" value="Unassembled WGS sequence"/>
</dbReference>
<keyword evidence="7" id="KW-0695">RNA-directed DNA polymerase</keyword>
<keyword evidence="2" id="KW-0808">Transferase</keyword>
<proteinExistence type="predicted"/>
<keyword evidence="5" id="KW-0255">Endonuclease</keyword>
<reference evidence="10 11" key="1">
    <citation type="submission" date="2019-07" db="EMBL/GenBank/DDBJ databases">
        <title>Genomics analysis of Aphanomyces spp. identifies a new class of oomycete effector associated with host adaptation.</title>
        <authorList>
            <person name="Gaulin E."/>
        </authorList>
    </citation>
    <scope>NUCLEOTIDE SEQUENCE [LARGE SCALE GENOMIC DNA]</scope>
    <source>
        <strain evidence="10 11">ATCC 201684</strain>
    </source>
</reference>
<evidence type="ECO:0000256" key="6">
    <source>
        <dbReference type="ARBA" id="ARBA00022801"/>
    </source>
</evidence>
<dbReference type="PANTHER" id="PTHR24559:SF444">
    <property type="entry name" value="REVERSE TRANSCRIPTASE DOMAIN-CONTAINING PROTEIN"/>
    <property type="match status" value="1"/>
</dbReference>
<evidence type="ECO:0000313" key="10">
    <source>
        <dbReference type="EMBL" id="KAF0725832.1"/>
    </source>
</evidence>
<dbReference type="VEuPathDB" id="FungiDB:AeMF1_021420"/>
<keyword evidence="1" id="KW-0645">Protease</keyword>
<gene>
    <name evidence="10" type="ORF">Ae201684_015794</name>
</gene>
<evidence type="ECO:0000256" key="5">
    <source>
        <dbReference type="ARBA" id="ARBA00022759"/>
    </source>
</evidence>
<evidence type="ECO:0000256" key="4">
    <source>
        <dbReference type="ARBA" id="ARBA00022722"/>
    </source>
</evidence>
<dbReference type="PANTHER" id="PTHR24559">
    <property type="entry name" value="TRANSPOSON TY3-I GAG-POL POLYPROTEIN"/>
    <property type="match status" value="1"/>
</dbReference>
<dbReference type="Gene3D" id="3.30.70.270">
    <property type="match status" value="1"/>
</dbReference>
<dbReference type="GO" id="GO:0008233">
    <property type="term" value="F:peptidase activity"/>
    <property type="evidence" value="ECO:0007669"/>
    <property type="project" value="UniProtKB-KW"/>
</dbReference>
<dbReference type="InterPro" id="IPR000477">
    <property type="entry name" value="RT_dom"/>
</dbReference>
<dbReference type="EMBL" id="VJMJ01000232">
    <property type="protein sequence ID" value="KAF0725832.1"/>
    <property type="molecule type" value="Genomic_DNA"/>
</dbReference>
<dbReference type="PROSITE" id="PS50878">
    <property type="entry name" value="RT_POL"/>
    <property type="match status" value="1"/>
</dbReference>
<dbReference type="FunFam" id="3.10.10.10:FF:000007">
    <property type="entry name" value="Retrovirus-related Pol polyprotein from transposon 17.6-like Protein"/>
    <property type="match status" value="1"/>
</dbReference>
<feature type="domain" description="Reverse transcriptase" evidence="9">
    <location>
        <begin position="255"/>
        <end position="434"/>
    </location>
</feature>
<feature type="compositionally biased region" description="Acidic residues" evidence="8">
    <location>
        <begin position="177"/>
        <end position="186"/>
    </location>
</feature>
<dbReference type="Pfam" id="PF00078">
    <property type="entry name" value="RVT_1"/>
    <property type="match status" value="1"/>
</dbReference>
<feature type="region of interest" description="Disordered" evidence="8">
    <location>
        <begin position="177"/>
        <end position="210"/>
    </location>
</feature>
<dbReference type="VEuPathDB" id="FungiDB:AeMF1_018266"/>
<evidence type="ECO:0000256" key="8">
    <source>
        <dbReference type="SAM" id="MobiDB-lite"/>
    </source>
</evidence>
<feature type="region of interest" description="Disordered" evidence="8">
    <location>
        <begin position="1"/>
        <end position="50"/>
    </location>
</feature>
<dbReference type="InterPro" id="IPR043502">
    <property type="entry name" value="DNA/RNA_pol_sf"/>
</dbReference>
<organism evidence="10 11">
    <name type="scientific">Aphanomyces euteiches</name>
    <dbReference type="NCBI Taxonomy" id="100861"/>
    <lineage>
        <taxon>Eukaryota</taxon>
        <taxon>Sar</taxon>
        <taxon>Stramenopiles</taxon>
        <taxon>Oomycota</taxon>
        <taxon>Saprolegniomycetes</taxon>
        <taxon>Saprolegniales</taxon>
        <taxon>Verrucalvaceae</taxon>
        <taxon>Aphanomyces</taxon>
    </lineage>
</organism>
<evidence type="ECO:0000259" key="9">
    <source>
        <dbReference type="PROSITE" id="PS50878"/>
    </source>
</evidence>
<keyword evidence="3" id="KW-0548">Nucleotidyltransferase</keyword>
<evidence type="ECO:0000256" key="7">
    <source>
        <dbReference type="ARBA" id="ARBA00022918"/>
    </source>
</evidence>
<evidence type="ECO:0000256" key="3">
    <source>
        <dbReference type="ARBA" id="ARBA00022695"/>
    </source>
</evidence>
<dbReference type="SUPFAM" id="SSF56672">
    <property type="entry name" value="DNA/RNA polymerases"/>
    <property type="match status" value="1"/>
</dbReference>
<evidence type="ECO:0000256" key="2">
    <source>
        <dbReference type="ARBA" id="ARBA00022679"/>
    </source>
</evidence>
<feature type="compositionally biased region" description="Polar residues" evidence="8">
    <location>
        <begin position="200"/>
        <end position="210"/>
    </location>
</feature>
<keyword evidence="4" id="KW-0540">Nuclease</keyword>
<dbReference type="InterPro" id="IPR053134">
    <property type="entry name" value="RNA-dir_DNA_polymerase"/>
</dbReference>
<dbReference type="GO" id="GO:0004519">
    <property type="term" value="F:endonuclease activity"/>
    <property type="evidence" value="ECO:0007669"/>
    <property type="project" value="UniProtKB-KW"/>
</dbReference>
<dbReference type="GO" id="GO:0003964">
    <property type="term" value="F:RNA-directed DNA polymerase activity"/>
    <property type="evidence" value="ECO:0007669"/>
    <property type="project" value="UniProtKB-KW"/>
</dbReference>
<keyword evidence="11" id="KW-1185">Reference proteome</keyword>
<sequence length="443" mass="49939">MNLPQSRRGLCRPDTPRTHSGPTNFRSSTTLPSSGPPLPLTAEQQCRPSDEDPYAVFTDNEISKLMGSSLDCPDEEYTNESRTGSTTSLKVTFDDSSVASANAVAIRHMWKSSNIEDETVWRRWFYDTLNICEEARRANRDFKRSSTTPVACISWTDNSYNPYSVLDETIRNDADEISDEPDEESDLPTLHSPTGDVRPNRSSVAALSHSSKAPGKTHLVELSIDTGISPPIRNVPYRTSKAESDIMEAEINQYLDLGLIRPSKSPWASPVLMIREPDGTIRFCVDYRKLNSVTIKDSYLMPRIDDLLDVLGRAKLFSTMDIASGYWNVPMAKDSIEKTAFTCKYGLYEWLVMPFGLCNAVPCFERLMEHIPIDHKWRTCLLYLDDCIVYSEDFGSHLDRLRQVLSKFPEAVFKLKMSKCKWGRSSVPFLGHIVTPAGLLPNP</sequence>
<dbReference type="AlphaFoldDB" id="A0A6G0WEN4"/>
<name>A0A6G0WEN4_9STRA</name>
<dbReference type="Gene3D" id="3.10.10.10">
    <property type="entry name" value="HIV Type 1 Reverse Transcriptase, subunit A, domain 1"/>
    <property type="match status" value="1"/>
</dbReference>
<dbReference type="CDD" id="cd01647">
    <property type="entry name" value="RT_LTR"/>
    <property type="match status" value="1"/>
</dbReference>
<accession>A0A6G0WEN4</accession>
<dbReference type="GO" id="GO:0006508">
    <property type="term" value="P:proteolysis"/>
    <property type="evidence" value="ECO:0007669"/>
    <property type="project" value="UniProtKB-KW"/>
</dbReference>